<reference evidence="4 5" key="1">
    <citation type="journal article" date="2013" name="Genome Announc.">
        <title>Draft Genome Sequence of Desulfotignum phosphitoxidans DSM 13687 Strain FiPS-3.</title>
        <authorList>
            <person name="Poehlein A."/>
            <person name="Daniel R."/>
            <person name="Simeonova D.D."/>
        </authorList>
    </citation>
    <scope>NUCLEOTIDE SEQUENCE [LARGE SCALE GENOMIC DNA]</scope>
    <source>
        <strain evidence="4 5">DSM 13687</strain>
    </source>
</reference>
<feature type="domain" description="SprT-like" evidence="1">
    <location>
        <begin position="6"/>
        <end position="104"/>
    </location>
</feature>
<dbReference type="RefSeq" id="WP_006965577.1">
    <property type="nucleotide sequence ID" value="NZ_APJX01000003.1"/>
</dbReference>
<feature type="domain" description="DUF7168" evidence="3">
    <location>
        <begin position="191"/>
        <end position="295"/>
    </location>
</feature>
<gene>
    <name evidence="4" type="ORF">Dpo_3c03700</name>
</gene>
<keyword evidence="5" id="KW-1185">Reference proteome</keyword>
<evidence type="ECO:0000259" key="1">
    <source>
        <dbReference type="Pfam" id="PF10263"/>
    </source>
</evidence>
<proteinExistence type="predicted"/>
<dbReference type="Pfam" id="PF10979">
    <property type="entry name" value="DUF2786"/>
    <property type="match status" value="1"/>
</dbReference>
<dbReference type="AlphaFoldDB" id="S0G6R6"/>
<accession>S0G6R6</accession>
<evidence type="ECO:0000259" key="2">
    <source>
        <dbReference type="Pfam" id="PF10979"/>
    </source>
</evidence>
<dbReference type="EMBL" id="APJX01000003">
    <property type="protein sequence ID" value="EMS80226.1"/>
    <property type="molecule type" value="Genomic_DNA"/>
</dbReference>
<dbReference type="Proteomes" id="UP000014216">
    <property type="component" value="Unassembled WGS sequence"/>
</dbReference>
<dbReference type="InterPro" id="IPR024498">
    <property type="entry name" value="DUF2786"/>
</dbReference>
<feature type="domain" description="DUF2786" evidence="2">
    <location>
        <begin position="135"/>
        <end position="172"/>
    </location>
</feature>
<evidence type="ECO:0000259" key="3">
    <source>
        <dbReference type="Pfam" id="PF23771"/>
    </source>
</evidence>
<organism evidence="4 5">
    <name type="scientific">Desulfotignum phosphitoxidans DSM 13687</name>
    <dbReference type="NCBI Taxonomy" id="1286635"/>
    <lineage>
        <taxon>Bacteria</taxon>
        <taxon>Pseudomonadati</taxon>
        <taxon>Thermodesulfobacteriota</taxon>
        <taxon>Desulfobacteria</taxon>
        <taxon>Desulfobacterales</taxon>
        <taxon>Desulfobacteraceae</taxon>
        <taxon>Desulfotignum</taxon>
    </lineage>
</organism>
<evidence type="ECO:0000313" key="4">
    <source>
        <dbReference type="EMBL" id="EMS80226.1"/>
    </source>
</evidence>
<dbReference type="InterPro" id="IPR006640">
    <property type="entry name" value="SprT-like_domain"/>
</dbReference>
<sequence>MQDQIKDIEVCWAKQLQREHDDICYHRRVSLATPVVAIVGGKNRLGYWTPANQTISISRHLIENNPWEIVLEIFKHEMAHQYVSEYLDNADVHGKGFKTACDILGVHPAFAGFGSPRKDHLAAFKGTLPEKAQTLLRRVEKLLALGQSSNESEARAASRKASYLLNKYNLDRIDKEDTNASDIRYLYLHSGKKRMETIEKLILKFLEEFYFVSCVTATIYDARTDEEYRAGVLIGKKEALVVAEYVYRFLLDTSGKLWQDFRKKHHGQRTGKVAFDSGFIKGIQSNHEMMFKAREGGALPGDTSLPIAAVRALRVQSRVENNREKTRLFPRLTKNRSSFRMDENAFRQGMEQGRKTHIHRPMEHKKDGITALLNR</sequence>
<dbReference type="InterPro" id="IPR055592">
    <property type="entry name" value="DUF7168"/>
</dbReference>
<evidence type="ECO:0000313" key="5">
    <source>
        <dbReference type="Proteomes" id="UP000014216"/>
    </source>
</evidence>
<name>S0G6R6_9BACT</name>
<protein>
    <recommendedName>
        <fullName evidence="6">DUF2786 domain-containing protein</fullName>
    </recommendedName>
</protein>
<dbReference type="Pfam" id="PF10263">
    <property type="entry name" value="SprT-like"/>
    <property type="match status" value="1"/>
</dbReference>
<comment type="caution">
    <text evidence="4">The sequence shown here is derived from an EMBL/GenBank/DDBJ whole genome shotgun (WGS) entry which is preliminary data.</text>
</comment>
<evidence type="ECO:0008006" key="6">
    <source>
        <dbReference type="Google" id="ProtNLM"/>
    </source>
</evidence>
<dbReference type="Pfam" id="PF23771">
    <property type="entry name" value="DUF7168"/>
    <property type="match status" value="1"/>
</dbReference>
<dbReference type="GO" id="GO:0006950">
    <property type="term" value="P:response to stress"/>
    <property type="evidence" value="ECO:0007669"/>
    <property type="project" value="UniProtKB-ARBA"/>
</dbReference>